<evidence type="ECO:0000313" key="5">
    <source>
        <dbReference type="Proteomes" id="UP000014227"/>
    </source>
</evidence>
<feature type="transmembrane region" description="Helical" evidence="1">
    <location>
        <begin position="15"/>
        <end position="34"/>
    </location>
</feature>
<dbReference type="AlphaFoldDB" id="S0ESC4"/>
<protein>
    <submittedName>
        <fullName evidence="4">Predicted membrane protein</fullName>
    </submittedName>
</protein>
<dbReference type="InterPro" id="IPR045800">
    <property type="entry name" value="HMBD"/>
</dbReference>
<reference evidence="5" key="1">
    <citation type="submission" date="2013-03" db="EMBL/GenBank/DDBJ databases">
        <title>Genome sequence of Chthonomonas calidirosea, the first sequenced genome from the Armatimonadetes phylum (formally candidate division OP10).</title>
        <authorList>
            <person name="Lee K.C.Y."/>
            <person name="Morgan X.C."/>
            <person name="Dunfield P.F."/>
            <person name="Tamas I."/>
            <person name="Houghton K.M."/>
            <person name="Vyssotski M."/>
            <person name="Ryan J.L.J."/>
            <person name="Lagutin K."/>
            <person name="McDonald I.R."/>
            <person name="Stott M.B."/>
        </authorList>
    </citation>
    <scope>NUCLEOTIDE SEQUENCE [LARGE SCALE GENOMIC DNA]</scope>
    <source>
        <strain evidence="5">DSM 23976 / ICMP 18418 / T49</strain>
    </source>
</reference>
<dbReference type="KEGG" id="ccz:CCALI_00212"/>
<feature type="transmembrane region" description="Helical" evidence="1">
    <location>
        <begin position="179"/>
        <end position="196"/>
    </location>
</feature>
<gene>
    <name evidence="4" type="ORF">CCALI_00212</name>
</gene>
<feature type="domain" description="DUF2231" evidence="2">
    <location>
        <begin position="10"/>
        <end position="144"/>
    </location>
</feature>
<accession>S0ESC4</accession>
<keyword evidence="5" id="KW-1185">Reference proteome</keyword>
<feature type="transmembrane region" description="Helical" evidence="1">
    <location>
        <begin position="245"/>
        <end position="263"/>
    </location>
</feature>
<feature type="transmembrane region" description="Helical" evidence="1">
    <location>
        <begin position="279"/>
        <end position="297"/>
    </location>
</feature>
<dbReference type="eggNOG" id="COG4244">
    <property type="taxonomic scope" value="Bacteria"/>
</dbReference>
<dbReference type="Pfam" id="PF09990">
    <property type="entry name" value="DUF2231"/>
    <property type="match status" value="1"/>
</dbReference>
<dbReference type="Proteomes" id="UP000014227">
    <property type="component" value="Chromosome I"/>
</dbReference>
<proteinExistence type="predicted"/>
<dbReference type="Pfam" id="PF19335">
    <property type="entry name" value="HMBD"/>
    <property type="match status" value="1"/>
</dbReference>
<dbReference type="HOGENOM" id="CLU_343787_0_0_0"/>
<evidence type="ECO:0000256" key="1">
    <source>
        <dbReference type="SAM" id="Phobius"/>
    </source>
</evidence>
<feature type="transmembrane region" description="Helical" evidence="1">
    <location>
        <begin position="115"/>
        <end position="138"/>
    </location>
</feature>
<name>S0ESC4_CHTCT</name>
<keyword evidence="1" id="KW-1133">Transmembrane helix</keyword>
<sequence length="823" mass="91635">MEIARFIGFLHPALVHFPIVLLLFAVALDLIGFFQQNPNIARFAQLTLLLGTCATLFAFVAGNFAEIWAARDGVPQDPMEYHELMATITSWSFVFLAAARLFLGISTRRSAMAIYLIFAVACCALLGYTGHLGAMLVYHHAAAVQVPGIAPTPTHEDLAILLQHQTQSAIFYSDMMHHIFGWLVLILSLMLLIDLLSPEWGSQVRRLAPLLFLAGGVFLLIFSDQDSWPLYHVHPFRPLTDKEVLMHKIYAVLMIAMGLHGLLKRQQVAKIGKEPQHRLLAVFALVGGALLFTHVHSNAPYANVAAGVYIHHTVMGFVALLIGAVKLAEDHLQQKQKQSFPLTAPTRVTRSLAIAYPCLMMFEAFLLINYNEGLPWFLGYGHLSRSAPHHGLVAPLGHERAELTYNPDTQRFDLYLYHQSNDLPYPIKVYSAQLVIKIGGDTTALKLHPTNADLSHYTGVATFLHNVTFFEPRALLWPSDRPPTAAPLIADFEPWIDHNAAFPHSYLPYVCPMHSNVGATHPGFCPLCGMPLEPNKPPRPWGVLHDPGYTLDFAMLSSPSLPSSPQALLTSSKRPQAVSEDTIRANAEAGQLLLPTQHAQLNPISSPRPDQLVRLVFTPRYQGQILHNLATVHEKKMHLIVVSQDLSFFDHIHPQLQPNGTLLIDYAFPFAGNFLLFADITPFGDRNQVFRIPVHVVGSPPPPKPLLLTPAQAKVFGPYRVQMLMTPSHPSWRDETVLTYTIWKNGLPVTDLQPYLGAAGHCVVISQDTMGYCHSHPLEVGKKHYGPTVQFHVLLSKPGIYKIWTQFQHEGKILTTDFVIKVQ</sequence>
<organism evidence="4 5">
    <name type="scientific">Chthonomonas calidirosea (strain DSM 23976 / ICMP 18418 / T49)</name>
    <dbReference type="NCBI Taxonomy" id="1303518"/>
    <lineage>
        <taxon>Bacteria</taxon>
        <taxon>Bacillati</taxon>
        <taxon>Armatimonadota</taxon>
        <taxon>Chthonomonadia</taxon>
        <taxon>Chthonomonadales</taxon>
        <taxon>Chthonomonadaceae</taxon>
        <taxon>Chthonomonas</taxon>
    </lineage>
</organism>
<dbReference type="InParanoid" id="S0ESC4"/>
<feature type="transmembrane region" description="Helical" evidence="1">
    <location>
        <begin position="46"/>
        <end position="64"/>
    </location>
</feature>
<evidence type="ECO:0000259" key="3">
    <source>
        <dbReference type="Pfam" id="PF19335"/>
    </source>
</evidence>
<dbReference type="InterPro" id="IPR019251">
    <property type="entry name" value="DUF2231_TM"/>
</dbReference>
<feature type="transmembrane region" description="Helical" evidence="1">
    <location>
        <begin position="84"/>
        <end position="103"/>
    </location>
</feature>
<feature type="domain" description="Heavy metal binding" evidence="3">
    <location>
        <begin position="509"/>
        <end position="535"/>
    </location>
</feature>
<keyword evidence="1" id="KW-0812">Transmembrane</keyword>
<dbReference type="RefSeq" id="WP_016481613.1">
    <property type="nucleotide sequence ID" value="NC_021487.1"/>
</dbReference>
<feature type="transmembrane region" description="Helical" evidence="1">
    <location>
        <begin position="309"/>
        <end position="328"/>
    </location>
</feature>
<dbReference type="EMBL" id="HF951689">
    <property type="protein sequence ID" value="CCW34049.1"/>
    <property type="molecule type" value="Genomic_DNA"/>
</dbReference>
<dbReference type="OrthoDB" id="128043at2"/>
<dbReference type="GO" id="GO:0046872">
    <property type="term" value="F:metal ion binding"/>
    <property type="evidence" value="ECO:0007669"/>
    <property type="project" value="InterPro"/>
</dbReference>
<feature type="transmembrane region" description="Helical" evidence="1">
    <location>
        <begin position="208"/>
        <end position="225"/>
    </location>
</feature>
<dbReference type="PATRIC" id="fig|1303518.3.peg.212"/>
<evidence type="ECO:0000259" key="2">
    <source>
        <dbReference type="Pfam" id="PF09990"/>
    </source>
</evidence>
<feature type="transmembrane region" description="Helical" evidence="1">
    <location>
        <begin position="348"/>
        <end position="368"/>
    </location>
</feature>
<evidence type="ECO:0000313" key="4">
    <source>
        <dbReference type="EMBL" id="CCW34049.1"/>
    </source>
</evidence>
<dbReference type="STRING" id="454171.CP488_00945"/>
<keyword evidence="1" id="KW-0472">Membrane</keyword>